<comment type="cofactor">
    <cofactor evidence="1">
        <name>Fe(3+)</name>
        <dbReference type="ChEBI" id="CHEBI:29034"/>
    </cofactor>
</comment>
<dbReference type="CDD" id="cd00350">
    <property type="entry name" value="rubredoxin_like"/>
    <property type="match status" value="1"/>
</dbReference>
<dbReference type="AlphaFoldDB" id="A0A099IDC8"/>
<evidence type="ECO:0000256" key="1">
    <source>
        <dbReference type="ARBA" id="ARBA00001965"/>
    </source>
</evidence>
<name>A0A099IDC8_CLOIN</name>
<dbReference type="RefSeq" id="WP_044903393.1">
    <property type="nucleotide sequence ID" value="NZ_JQIF01000002.1"/>
</dbReference>
<evidence type="ECO:0000259" key="2">
    <source>
        <dbReference type="PROSITE" id="PS50903"/>
    </source>
</evidence>
<dbReference type="InterPro" id="IPR048574">
    <property type="entry name" value="RUBY_RBDX"/>
</dbReference>
<dbReference type="Proteomes" id="UP000030008">
    <property type="component" value="Unassembled WGS sequence"/>
</dbReference>
<dbReference type="EMBL" id="JQIF01000002">
    <property type="protein sequence ID" value="KGJ54948.1"/>
    <property type="molecule type" value="Genomic_DNA"/>
</dbReference>
<dbReference type="PROSITE" id="PS50903">
    <property type="entry name" value="RUBREDOXIN_LIKE"/>
    <property type="match status" value="1"/>
</dbReference>
<dbReference type="Pfam" id="PF21349">
    <property type="entry name" value="RUBY_RBDX"/>
    <property type="match status" value="1"/>
</dbReference>
<feature type="domain" description="Rubredoxin-like" evidence="2">
    <location>
        <begin position="3"/>
        <end position="39"/>
    </location>
</feature>
<comment type="caution">
    <text evidence="3">The sequence shown here is derived from an EMBL/GenBank/DDBJ whole genome shotgun (WGS) entry which is preliminary data.</text>
</comment>
<dbReference type="GO" id="GO:0005506">
    <property type="term" value="F:iron ion binding"/>
    <property type="evidence" value="ECO:0007669"/>
    <property type="project" value="InterPro"/>
</dbReference>
<evidence type="ECO:0000313" key="4">
    <source>
        <dbReference type="Proteomes" id="UP000030008"/>
    </source>
</evidence>
<organism evidence="3 4">
    <name type="scientific">Clostridium innocuum</name>
    <dbReference type="NCBI Taxonomy" id="1522"/>
    <lineage>
        <taxon>Bacteria</taxon>
        <taxon>Bacillati</taxon>
        <taxon>Bacillota</taxon>
        <taxon>Clostridia</taxon>
        <taxon>Eubacteriales</taxon>
        <taxon>Clostridiaceae</taxon>
        <taxon>Clostridium</taxon>
    </lineage>
</organism>
<sequence>MTWMCSICGYTYDGEDFTKEADDYLCPLCDSGKENFQQRDLATEITAATNQYFAVKEEK</sequence>
<accession>A0A099IDC8</accession>
<dbReference type="Gene3D" id="2.20.28.10">
    <property type="match status" value="1"/>
</dbReference>
<reference evidence="3 4" key="1">
    <citation type="submission" date="2014-08" db="EMBL/GenBank/DDBJ databases">
        <title>Clostridium innocuum, an unnegligible vancomycin-resistant pathogen causing extra-intestinal infections.</title>
        <authorList>
            <person name="Feng Y."/>
            <person name="Chiu C.-H."/>
        </authorList>
    </citation>
    <scope>NUCLEOTIDE SEQUENCE [LARGE SCALE GENOMIC DNA]</scope>
    <source>
        <strain evidence="3 4">AN88</strain>
    </source>
</reference>
<proteinExistence type="predicted"/>
<dbReference type="SUPFAM" id="SSF57802">
    <property type="entry name" value="Rubredoxin-like"/>
    <property type="match status" value="1"/>
</dbReference>
<gene>
    <name evidence="3" type="ORF">CIAN88_00665</name>
</gene>
<evidence type="ECO:0000313" key="3">
    <source>
        <dbReference type="EMBL" id="KGJ54948.1"/>
    </source>
</evidence>
<protein>
    <submittedName>
        <fullName evidence="3">Rubredoxin/rubrerythrin</fullName>
    </submittedName>
</protein>
<dbReference type="InterPro" id="IPR024934">
    <property type="entry name" value="Rubredoxin-like_dom"/>
</dbReference>